<evidence type="ECO:0000256" key="1">
    <source>
        <dbReference type="SAM" id="SignalP"/>
    </source>
</evidence>
<dbReference type="RefSeq" id="WP_311502083.1">
    <property type="nucleotide sequence ID" value="NZ_JAVRHK010000002.1"/>
</dbReference>
<evidence type="ECO:0000313" key="2">
    <source>
        <dbReference type="EMBL" id="MDT0675685.1"/>
    </source>
</evidence>
<evidence type="ECO:0008006" key="4">
    <source>
        <dbReference type="Google" id="ProtNLM"/>
    </source>
</evidence>
<comment type="caution">
    <text evidence="2">The sequence shown here is derived from an EMBL/GenBank/DDBJ whole genome shotgun (WGS) entry which is preliminary data.</text>
</comment>
<sequence>MRLSLPLLFLMLCFGSIAQNHPVFYAGLDLYRNTSFKDNVYGSFNVGAQVYQIGFFAPEVGYNYYAGWLPDREINKSNQNRFQYPDAIFEQEFSSSVLTLTPKLKFGKEDAFLVISPKYHIGNLSTRASYFVNDNGDGKFPLTKFQESKSHISYWSFAIGFEGLQISSKYWFALSLNYNAARIDDNWKALDFSSYNLKARAAGIACLGFGIRFYYDPFASEND</sequence>
<dbReference type="EMBL" id="JAVRHK010000002">
    <property type="protein sequence ID" value="MDT0675685.1"/>
    <property type="molecule type" value="Genomic_DNA"/>
</dbReference>
<dbReference type="Proteomes" id="UP001262582">
    <property type="component" value="Unassembled WGS sequence"/>
</dbReference>
<protein>
    <recommendedName>
        <fullName evidence="4">Outer membrane protein beta-barrel domain-containing protein</fullName>
    </recommendedName>
</protein>
<name>A0ABU3D2B7_9FLAO</name>
<proteinExistence type="predicted"/>
<feature type="chain" id="PRO_5045450542" description="Outer membrane protein beta-barrel domain-containing protein" evidence="1">
    <location>
        <begin position="19"/>
        <end position="223"/>
    </location>
</feature>
<accession>A0ABU3D2B7</accession>
<gene>
    <name evidence="2" type="ORF">RM539_03695</name>
</gene>
<organism evidence="2 3">
    <name type="scientific">Autumnicola musiva</name>
    <dbReference type="NCBI Taxonomy" id="3075589"/>
    <lineage>
        <taxon>Bacteria</taxon>
        <taxon>Pseudomonadati</taxon>
        <taxon>Bacteroidota</taxon>
        <taxon>Flavobacteriia</taxon>
        <taxon>Flavobacteriales</taxon>
        <taxon>Flavobacteriaceae</taxon>
        <taxon>Autumnicola</taxon>
    </lineage>
</organism>
<reference evidence="2 3" key="1">
    <citation type="submission" date="2023-09" db="EMBL/GenBank/DDBJ databases">
        <authorList>
            <person name="Rey-Velasco X."/>
        </authorList>
    </citation>
    <scope>NUCLEOTIDE SEQUENCE [LARGE SCALE GENOMIC DNA]</scope>
    <source>
        <strain evidence="2 3">F117</strain>
    </source>
</reference>
<evidence type="ECO:0000313" key="3">
    <source>
        <dbReference type="Proteomes" id="UP001262582"/>
    </source>
</evidence>
<feature type="signal peptide" evidence="1">
    <location>
        <begin position="1"/>
        <end position="18"/>
    </location>
</feature>
<keyword evidence="3" id="KW-1185">Reference proteome</keyword>
<keyword evidence="1" id="KW-0732">Signal</keyword>